<dbReference type="CDD" id="cd09873">
    <property type="entry name" value="PIN_Pae0151-like"/>
    <property type="match status" value="1"/>
</dbReference>
<evidence type="ECO:0000256" key="3">
    <source>
        <dbReference type="ARBA" id="ARBA00022723"/>
    </source>
</evidence>
<dbReference type="PANTHER" id="PTHR35901:SF1">
    <property type="entry name" value="EXONUCLEASE VAPC9"/>
    <property type="match status" value="1"/>
</dbReference>
<protein>
    <recommendedName>
        <fullName evidence="6">Ribonuclease VapC</fullName>
        <shortName evidence="6">RNase VapC</shortName>
        <ecNumber evidence="6">3.1.-.-</ecNumber>
    </recommendedName>
    <alternativeName>
        <fullName evidence="6">Toxin VapC</fullName>
    </alternativeName>
</protein>
<comment type="caution">
    <text evidence="8">The sequence shown here is derived from an EMBL/GenBank/DDBJ whole genome shotgun (WGS) entry which is preliminary data.</text>
</comment>
<dbReference type="AlphaFoldDB" id="A0A1W9KWW0"/>
<evidence type="ECO:0000313" key="8">
    <source>
        <dbReference type="EMBL" id="OQW89140.1"/>
    </source>
</evidence>
<dbReference type="InterPro" id="IPR002716">
    <property type="entry name" value="PIN_dom"/>
</dbReference>
<dbReference type="InterPro" id="IPR051619">
    <property type="entry name" value="TypeII_TA_RNase_PINc/VapC"/>
</dbReference>
<dbReference type="GO" id="GO:0090729">
    <property type="term" value="F:toxin activity"/>
    <property type="evidence" value="ECO:0007669"/>
    <property type="project" value="UniProtKB-KW"/>
</dbReference>
<dbReference type="EC" id="3.1.-.-" evidence="6"/>
<evidence type="ECO:0000256" key="2">
    <source>
        <dbReference type="ARBA" id="ARBA00022722"/>
    </source>
</evidence>
<evidence type="ECO:0000256" key="6">
    <source>
        <dbReference type="HAMAP-Rule" id="MF_00265"/>
    </source>
</evidence>
<proteinExistence type="inferred from homology"/>
<dbReference type="GO" id="GO:0004540">
    <property type="term" value="F:RNA nuclease activity"/>
    <property type="evidence" value="ECO:0007669"/>
    <property type="project" value="InterPro"/>
</dbReference>
<dbReference type="Pfam" id="PF01850">
    <property type="entry name" value="PIN"/>
    <property type="match status" value="1"/>
</dbReference>
<evidence type="ECO:0000259" key="7">
    <source>
        <dbReference type="Pfam" id="PF01850"/>
    </source>
</evidence>
<feature type="binding site" evidence="6">
    <location>
        <position position="101"/>
    </location>
    <ligand>
        <name>Mg(2+)</name>
        <dbReference type="ChEBI" id="CHEBI:18420"/>
    </ligand>
</feature>
<evidence type="ECO:0000256" key="1">
    <source>
        <dbReference type="ARBA" id="ARBA00022649"/>
    </source>
</evidence>
<dbReference type="Gene3D" id="3.40.50.1010">
    <property type="entry name" value="5'-nuclease"/>
    <property type="match status" value="1"/>
</dbReference>
<name>A0A1W9KWW0_9BURK</name>
<sequence>MPFVLDNSVVAGWYLPEQASAYTEAIARQLQNDRALVPPLWQLELANVLKTACTKGKLQINQARQILDLLGQLPIEVDTGAIPGQRQLFELAMRYGLSSYDTAYLELAMRHGLPLATRDELLKLAAHAAGVDIVQPNGVAESSGQ</sequence>
<reference evidence="8 9" key="1">
    <citation type="submission" date="2017-01" db="EMBL/GenBank/DDBJ databases">
        <title>Novel large sulfur bacteria in the metagenomes of groundwater-fed chemosynthetic microbial mats in the Lake Huron basin.</title>
        <authorList>
            <person name="Sharrar A.M."/>
            <person name="Flood B.E."/>
            <person name="Bailey J.V."/>
            <person name="Jones D.S."/>
            <person name="Biddanda B."/>
            <person name="Ruberg S.A."/>
            <person name="Marcus D.N."/>
            <person name="Dick G.J."/>
        </authorList>
    </citation>
    <scope>NUCLEOTIDE SEQUENCE [LARGE SCALE GENOMIC DNA]</scope>
    <source>
        <strain evidence="8">A7</strain>
    </source>
</reference>
<dbReference type="GO" id="GO:0016787">
    <property type="term" value="F:hydrolase activity"/>
    <property type="evidence" value="ECO:0007669"/>
    <property type="project" value="UniProtKB-KW"/>
</dbReference>
<comment type="similarity">
    <text evidence="6">Belongs to the PINc/VapC protein family.</text>
</comment>
<dbReference type="EMBL" id="MTEI01000002">
    <property type="protein sequence ID" value="OQW89140.1"/>
    <property type="molecule type" value="Genomic_DNA"/>
</dbReference>
<dbReference type="InterPro" id="IPR022907">
    <property type="entry name" value="VapC_family"/>
</dbReference>
<dbReference type="Proteomes" id="UP000192505">
    <property type="component" value="Unassembled WGS sequence"/>
</dbReference>
<organism evidence="8 9">
    <name type="scientific">Rhodoferax ferrireducens</name>
    <dbReference type="NCBI Taxonomy" id="192843"/>
    <lineage>
        <taxon>Bacteria</taxon>
        <taxon>Pseudomonadati</taxon>
        <taxon>Pseudomonadota</taxon>
        <taxon>Betaproteobacteria</taxon>
        <taxon>Burkholderiales</taxon>
        <taxon>Comamonadaceae</taxon>
        <taxon>Rhodoferax</taxon>
    </lineage>
</organism>
<dbReference type="SUPFAM" id="SSF88723">
    <property type="entry name" value="PIN domain-like"/>
    <property type="match status" value="1"/>
</dbReference>
<keyword evidence="6" id="KW-0800">Toxin</keyword>
<dbReference type="HAMAP" id="MF_00265">
    <property type="entry name" value="VapC_Nob1"/>
    <property type="match status" value="1"/>
</dbReference>
<evidence type="ECO:0000256" key="5">
    <source>
        <dbReference type="ARBA" id="ARBA00022842"/>
    </source>
</evidence>
<keyword evidence="2 6" id="KW-0540">Nuclease</keyword>
<comment type="cofactor">
    <cofactor evidence="6">
        <name>Mg(2+)</name>
        <dbReference type="ChEBI" id="CHEBI:18420"/>
    </cofactor>
</comment>
<feature type="domain" description="PIN" evidence="7">
    <location>
        <begin position="4"/>
        <end position="123"/>
    </location>
</feature>
<dbReference type="InterPro" id="IPR044153">
    <property type="entry name" value="PIN_Pae0151-like"/>
</dbReference>
<keyword evidence="4 6" id="KW-0378">Hydrolase</keyword>
<comment type="function">
    <text evidence="6">Toxic component of a toxin-antitoxin (TA) system. An RNase.</text>
</comment>
<evidence type="ECO:0000256" key="4">
    <source>
        <dbReference type="ARBA" id="ARBA00022801"/>
    </source>
</evidence>
<keyword evidence="3 6" id="KW-0479">Metal-binding</keyword>
<dbReference type="InterPro" id="IPR029060">
    <property type="entry name" value="PIN-like_dom_sf"/>
</dbReference>
<evidence type="ECO:0000313" key="9">
    <source>
        <dbReference type="Proteomes" id="UP000192505"/>
    </source>
</evidence>
<keyword evidence="5 6" id="KW-0460">Magnesium</keyword>
<dbReference type="GO" id="GO:0000287">
    <property type="term" value="F:magnesium ion binding"/>
    <property type="evidence" value="ECO:0007669"/>
    <property type="project" value="UniProtKB-UniRule"/>
</dbReference>
<keyword evidence="1 6" id="KW-1277">Toxin-antitoxin system</keyword>
<gene>
    <name evidence="6" type="primary">vapC</name>
    <name evidence="8" type="ORF">BWK72_04040</name>
</gene>
<dbReference type="PANTHER" id="PTHR35901">
    <property type="entry name" value="RIBONUCLEASE VAPC3"/>
    <property type="match status" value="1"/>
</dbReference>
<accession>A0A1W9KWW0</accession>
<feature type="binding site" evidence="6">
    <location>
        <position position="6"/>
    </location>
    <ligand>
        <name>Mg(2+)</name>
        <dbReference type="ChEBI" id="CHEBI:18420"/>
    </ligand>
</feature>